<evidence type="ECO:0000313" key="1">
    <source>
        <dbReference type="EMBL" id="AEI49504.1"/>
    </source>
</evidence>
<accession>A0A7U3ZLP1</accession>
<protein>
    <submittedName>
        <fullName evidence="1">Uncharacterized protein</fullName>
    </submittedName>
</protein>
<dbReference type="EMBL" id="CP002859">
    <property type="protein sequence ID" value="AEI49504.1"/>
    <property type="molecule type" value="Genomic_DNA"/>
</dbReference>
<dbReference type="KEGG" id="rsi:Runsl_3123"/>
<evidence type="ECO:0000313" key="2">
    <source>
        <dbReference type="Proteomes" id="UP000000493"/>
    </source>
</evidence>
<sequence>MNVFITSSLYVKNGGEKISKYILLMRLFLCRLFE</sequence>
<organism evidence="1 2">
    <name type="scientific">Runella slithyformis (strain ATCC 29530 / DSM 19594 / LMG 11500 / NCIMB 11436 / LSU 4)</name>
    <dbReference type="NCBI Taxonomy" id="761193"/>
    <lineage>
        <taxon>Bacteria</taxon>
        <taxon>Pseudomonadati</taxon>
        <taxon>Bacteroidota</taxon>
        <taxon>Cytophagia</taxon>
        <taxon>Cytophagales</taxon>
        <taxon>Spirosomataceae</taxon>
        <taxon>Runella</taxon>
    </lineage>
</organism>
<keyword evidence="2" id="KW-1185">Reference proteome</keyword>
<reference evidence="1 2" key="2">
    <citation type="journal article" date="2012" name="Stand. Genomic Sci.">
        <title>Complete genome sequence of the aquatic bacterium Runella slithyformis type strain (LSU 4(T)).</title>
        <authorList>
            <person name="Copeland A."/>
            <person name="Zhang X."/>
            <person name="Misra M."/>
            <person name="Lapidus A."/>
            <person name="Nolan M."/>
            <person name="Lucas S."/>
            <person name="Deshpande S."/>
            <person name="Cheng J.F."/>
            <person name="Tapia R."/>
            <person name="Goodwin L.A."/>
            <person name="Pitluck S."/>
            <person name="Liolios K."/>
            <person name="Pagani I."/>
            <person name="Ivanova N."/>
            <person name="Mikhailova N."/>
            <person name="Pati A."/>
            <person name="Chen A."/>
            <person name="Palaniappan K."/>
            <person name="Land M."/>
            <person name="Hauser L."/>
            <person name="Pan C."/>
            <person name="Jeffries C.D."/>
            <person name="Detter J.C."/>
            <person name="Brambilla E.M."/>
            <person name="Rohde M."/>
            <person name="Djao O.D."/>
            <person name="Goker M."/>
            <person name="Sikorski J."/>
            <person name="Tindall B.J."/>
            <person name="Woyke T."/>
            <person name="Bristow J."/>
            <person name="Eisen J.A."/>
            <person name="Markowitz V."/>
            <person name="Hugenholtz P."/>
            <person name="Kyrpides N.C."/>
            <person name="Klenk H.P."/>
            <person name="Mavromatis K."/>
        </authorList>
    </citation>
    <scope>NUCLEOTIDE SEQUENCE [LARGE SCALE GENOMIC DNA]</scope>
    <source>
        <strain evidence="2">ATCC 29530 / DSM 19594 / LMG 11500 / NCIMB 11436 / LSU 4</strain>
    </source>
</reference>
<dbReference type="Proteomes" id="UP000000493">
    <property type="component" value="Chromosome"/>
</dbReference>
<reference evidence="2" key="1">
    <citation type="submission" date="2011-06" db="EMBL/GenBank/DDBJ databases">
        <title>The complete genome of chromosome of Runella slithyformis DSM 19594.</title>
        <authorList>
            <consortium name="US DOE Joint Genome Institute (JGI-PGF)"/>
            <person name="Lucas S."/>
            <person name="Han J."/>
            <person name="Lapidus A."/>
            <person name="Bruce D."/>
            <person name="Goodwin L."/>
            <person name="Pitluck S."/>
            <person name="Peters L."/>
            <person name="Kyrpides N."/>
            <person name="Mavromatis K."/>
            <person name="Ivanova N."/>
            <person name="Ovchinnikova G."/>
            <person name="Zhang X."/>
            <person name="Misra M."/>
            <person name="Detter J.C."/>
            <person name="Tapia R."/>
            <person name="Han C."/>
            <person name="Land M."/>
            <person name="Hauser L."/>
            <person name="Markowitz V."/>
            <person name="Cheng J.-F."/>
            <person name="Hugenholtz P."/>
            <person name="Woyke T."/>
            <person name="Wu D."/>
            <person name="Tindall B."/>
            <person name="Faehrich R."/>
            <person name="Brambilla E."/>
            <person name="Klenk H.-P."/>
            <person name="Eisen J.A."/>
        </authorList>
    </citation>
    <scope>NUCLEOTIDE SEQUENCE [LARGE SCALE GENOMIC DNA]</scope>
    <source>
        <strain evidence="2">ATCC 29530 / DSM 19594 / LMG 11500 / NCIMB 11436 / LSU 4</strain>
    </source>
</reference>
<name>A0A7U3ZLP1_RUNSL</name>
<proteinExistence type="predicted"/>
<gene>
    <name evidence="1" type="ordered locus">Runsl_3123</name>
</gene>
<dbReference type="AlphaFoldDB" id="A0A7U3ZLP1"/>